<reference evidence="4" key="4">
    <citation type="submission" date="2024-02" db="EMBL/GenBank/DDBJ databases">
        <title>Comparative genomics of Cryptococcus and Kwoniella reveals pathogenesis evolution and contrasting modes of karyotype evolution via chromosome fusion or intercentromeric recombination.</title>
        <authorList>
            <person name="Coelho M.A."/>
            <person name="David-Palma M."/>
            <person name="Shea T."/>
            <person name="Bowers K."/>
            <person name="McGinley-Smith S."/>
            <person name="Mohammad A.W."/>
            <person name="Gnirke A."/>
            <person name="Yurkov A.M."/>
            <person name="Nowrousian M."/>
            <person name="Sun S."/>
            <person name="Cuomo C.A."/>
            <person name="Heitman J."/>
        </authorList>
    </citation>
    <scope>NUCLEOTIDE SEQUENCE</scope>
    <source>
        <strain evidence="4">CBS 10118</strain>
    </source>
</reference>
<dbReference type="EMBL" id="CP144543">
    <property type="protein sequence ID" value="WVW83025.1"/>
    <property type="molecule type" value="Genomic_DNA"/>
</dbReference>
<dbReference type="KEGG" id="kbi:30213284"/>
<evidence type="ECO:0000313" key="5">
    <source>
        <dbReference type="Proteomes" id="UP000092730"/>
    </source>
</evidence>
<evidence type="ECO:0000313" key="4">
    <source>
        <dbReference type="EMBL" id="WVW83025.1"/>
    </source>
</evidence>
<feature type="compositionally biased region" description="Low complexity" evidence="1">
    <location>
        <begin position="53"/>
        <end position="63"/>
    </location>
</feature>
<dbReference type="STRING" id="1296100.A0A1B9FR17"/>
<dbReference type="RefSeq" id="XP_019042283.1">
    <property type="nucleotide sequence ID" value="XM_019195460.1"/>
</dbReference>
<feature type="transmembrane region" description="Helical" evidence="2">
    <location>
        <begin position="211"/>
        <end position="230"/>
    </location>
</feature>
<organism evidence="3">
    <name type="scientific">Kwoniella bestiolae CBS 10118</name>
    <dbReference type="NCBI Taxonomy" id="1296100"/>
    <lineage>
        <taxon>Eukaryota</taxon>
        <taxon>Fungi</taxon>
        <taxon>Dikarya</taxon>
        <taxon>Basidiomycota</taxon>
        <taxon>Agaricomycotina</taxon>
        <taxon>Tremellomycetes</taxon>
        <taxon>Tremellales</taxon>
        <taxon>Cryptococcaceae</taxon>
        <taxon>Kwoniella</taxon>
    </lineage>
</organism>
<protein>
    <submittedName>
        <fullName evidence="3">Uncharacterized protein</fullName>
    </submittedName>
</protein>
<reference evidence="4" key="2">
    <citation type="submission" date="2013-07" db="EMBL/GenBank/DDBJ databases">
        <authorList>
            <consortium name="The Broad Institute Genome Sequencing Platform"/>
            <person name="Cuomo C."/>
            <person name="Litvintseva A."/>
            <person name="Chen Y."/>
            <person name="Heitman J."/>
            <person name="Sun S."/>
            <person name="Springer D."/>
            <person name="Dromer F."/>
            <person name="Young S.K."/>
            <person name="Zeng Q."/>
            <person name="Gargeya S."/>
            <person name="Fitzgerald M."/>
            <person name="Abouelleil A."/>
            <person name="Alvarado L."/>
            <person name="Berlin A.M."/>
            <person name="Chapman S.B."/>
            <person name="Dewar J."/>
            <person name="Goldberg J."/>
            <person name="Griggs A."/>
            <person name="Gujja S."/>
            <person name="Hansen M."/>
            <person name="Howarth C."/>
            <person name="Imamovic A."/>
            <person name="Larimer J."/>
            <person name="McCowan C."/>
            <person name="Murphy C."/>
            <person name="Pearson M."/>
            <person name="Priest M."/>
            <person name="Roberts A."/>
            <person name="Saif S."/>
            <person name="Shea T."/>
            <person name="Sykes S."/>
            <person name="Wortman J."/>
            <person name="Nusbaum C."/>
            <person name="Birren B."/>
        </authorList>
    </citation>
    <scope>NUCLEOTIDE SEQUENCE</scope>
    <source>
        <strain evidence="4">CBS 10118</strain>
    </source>
</reference>
<feature type="region of interest" description="Disordered" evidence="1">
    <location>
        <begin position="1"/>
        <end position="70"/>
    </location>
</feature>
<keyword evidence="2" id="KW-1133">Transmembrane helix</keyword>
<dbReference type="GeneID" id="30213284"/>
<dbReference type="SUPFAM" id="SSF52833">
    <property type="entry name" value="Thioredoxin-like"/>
    <property type="match status" value="1"/>
</dbReference>
<gene>
    <name evidence="3" type="ORF">I302_08885</name>
    <name evidence="4" type="ORF">I302_105041</name>
</gene>
<reference evidence="3" key="1">
    <citation type="submission" date="2013-07" db="EMBL/GenBank/DDBJ databases">
        <title>The Genome Sequence of Cryptococcus bestiolae CBS10118.</title>
        <authorList>
            <consortium name="The Broad Institute Genome Sequencing Platform"/>
            <person name="Cuomo C."/>
            <person name="Litvintseva A."/>
            <person name="Chen Y."/>
            <person name="Heitman J."/>
            <person name="Sun S."/>
            <person name="Springer D."/>
            <person name="Dromer F."/>
            <person name="Young S.K."/>
            <person name="Zeng Q."/>
            <person name="Gargeya S."/>
            <person name="Fitzgerald M."/>
            <person name="Abouelleil A."/>
            <person name="Alvarado L."/>
            <person name="Berlin A.M."/>
            <person name="Chapman S.B."/>
            <person name="Dewar J."/>
            <person name="Goldberg J."/>
            <person name="Griggs A."/>
            <person name="Gujja S."/>
            <person name="Hansen M."/>
            <person name="Howarth C."/>
            <person name="Imamovic A."/>
            <person name="Larimer J."/>
            <person name="McCowan C."/>
            <person name="Murphy C."/>
            <person name="Pearson M."/>
            <person name="Priest M."/>
            <person name="Roberts A."/>
            <person name="Saif S."/>
            <person name="Shea T."/>
            <person name="Sykes S."/>
            <person name="Wortman J."/>
            <person name="Nusbaum C."/>
            <person name="Birren B."/>
        </authorList>
    </citation>
    <scope>NUCLEOTIDE SEQUENCE [LARGE SCALE GENOMIC DNA]</scope>
    <source>
        <strain evidence="3">CBS 10118</strain>
    </source>
</reference>
<dbReference type="Proteomes" id="UP000092730">
    <property type="component" value="Chromosome 3"/>
</dbReference>
<evidence type="ECO:0000313" key="3">
    <source>
        <dbReference type="EMBL" id="OCF21213.1"/>
    </source>
</evidence>
<dbReference type="PROSITE" id="PS51354">
    <property type="entry name" value="GLUTAREDOXIN_2"/>
    <property type="match status" value="1"/>
</dbReference>
<dbReference type="VEuPathDB" id="FungiDB:I302_08885"/>
<evidence type="ECO:0000256" key="1">
    <source>
        <dbReference type="SAM" id="MobiDB-lite"/>
    </source>
</evidence>
<accession>A0A1B9FR17</accession>
<dbReference type="OrthoDB" id="423313at2759"/>
<feature type="compositionally biased region" description="Polar residues" evidence="1">
    <location>
        <begin position="19"/>
        <end position="32"/>
    </location>
</feature>
<keyword evidence="2" id="KW-0472">Membrane</keyword>
<dbReference type="EMBL" id="KV700382">
    <property type="protein sequence ID" value="OCF21213.1"/>
    <property type="molecule type" value="Genomic_DNA"/>
</dbReference>
<evidence type="ECO:0000256" key="2">
    <source>
        <dbReference type="SAM" id="Phobius"/>
    </source>
</evidence>
<reference evidence="3" key="3">
    <citation type="submission" date="2016-07" db="EMBL/GenBank/DDBJ databases">
        <title>Evolution of pathogenesis and genome organization in the Tremellales.</title>
        <authorList>
            <person name="Cuomo C."/>
            <person name="Litvintseva A."/>
            <person name="Heitman J."/>
            <person name="Chen Y."/>
            <person name="Sun S."/>
            <person name="Springer D."/>
            <person name="Dromer F."/>
            <person name="Young S."/>
            <person name="Zeng Q."/>
            <person name="Chapman S."/>
            <person name="Gujja S."/>
            <person name="Saif S."/>
            <person name="Birren B."/>
        </authorList>
    </citation>
    <scope>NUCLEOTIDE SEQUENCE</scope>
    <source>
        <strain evidence="3">CBS 10118</strain>
    </source>
</reference>
<dbReference type="InterPro" id="IPR036249">
    <property type="entry name" value="Thioredoxin-like_sf"/>
</dbReference>
<sequence>MSDPSQSTYGHGQRYSYHRLSSSDPTSASSINSSPMGLPPLLPSDLSSHDDSSPASSTSSTTSEIMTPDVMDMSEKDQAKLLTTPKMSSDHSVLSSMSQQPTPKLIIPFQGSTSTSTSTSAGSRFPLLPPHNPLRSKMYSIPEYTSPNPIASPAHTPKGHPLEKNKSNSGYFAYDAKTKTHPITNPYGTGNPSYSTTLSYLLRIPRRLRPVLLIGVCVFTFGLVLLNRAMSHANHMDHLIKQQRDLAFSRRYVDQHDTSGQYPLMANEIDDARSAEAAMQSTVVVGKSLEFESVQEEFAALISFVTSTTANALPSLDPSKPIGPHTVLDFDPTHPNAREDLLLLQNEINAMYPLVLIGKMRDPYHREIKRILSEYRISPAPLIIDVDQRRDHQIFIPLLSRLLSTSEEDLPQLVLKGNSLGSYHDILSLRDRGELKEIFENSGSIQIRENQKKKRKGLKEKERIENERILKPAPIVPY</sequence>
<dbReference type="Gene3D" id="3.40.30.10">
    <property type="entry name" value="Glutaredoxin"/>
    <property type="match status" value="1"/>
</dbReference>
<dbReference type="AlphaFoldDB" id="A0A1B9FR17"/>
<keyword evidence="5" id="KW-1185">Reference proteome</keyword>
<keyword evidence="2" id="KW-0812">Transmembrane</keyword>
<feature type="compositionally biased region" description="Polar residues" evidence="1">
    <location>
        <begin position="1"/>
        <end position="10"/>
    </location>
</feature>
<name>A0A1B9FR17_9TREE</name>
<proteinExistence type="predicted"/>